<gene>
    <name evidence="6" type="ORF">HGMM_F47C12C27</name>
</gene>
<evidence type="ECO:0000313" key="6">
    <source>
        <dbReference type="EMBL" id="BAL57150.1"/>
    </source>
</evidence>
<dbReference type="InterPro" id="IPR004399">
    <property type="entry name" value="HMP/HMP-P_kinase_dom"/>
</dbReference>
<reference evidence="6" key="1">
    <citation type="journal article" date="2005" name="Environ. Microbiol.">
        <title>Genetic and functional properties of uncultivated thermophilic crenarchaeotes from a subsurface gold mine as revealed by analysis of genome fragments.</title>
        <authorList>
            <person name="Nunoura T."/>
            <person name="Hirayama H."/>
            <person name="Takami H."/>
            <person name="Oida H."/>
            <person name="Nishi S."/>
            <person name="Shimamura S."/>
            <person name="Suzuki Y."/>
            <person name="Inagaki F."/>
            <person name="Takai K."/>
            <person name="Nealson K.H."/>
            <person name="Horikoshi K."/>
        </authorList>
    </citation>
    <scope>NUCLEOTIDE SEQUENCE</scope>
</reference>
<dbReference type="AlphaFoldDB" id="H5SLW4"/>
<dbReference type="Gene3D" id="3.40.1190.20">
    <property type="match status" value="1"/>
</dbReference>
<name>H5SLW4_9ZZZZ</name>
<sequence>MTVPRALTIAGSDSGGGAGIQADLKTFSALGVFGMSAVTALTAQNTTGVYAVHEVPPEVVARQIDVVVEDIGVDAAKTGMLSSVPIIEAVADRVRHHRLDRLVVDPVMVAKSGAPLLRPEAQHALRAQLLPLALVITPNLPEAEVLLGRRIEDASKMRDAARALRDLGPRAVLLKGGHLEGDPVDVFYDGDEFEELRAERLPTRHTHGTGCVLSAAIAAYLSRGLSVREAVRKGKEFVTEAIRYGLPLGRGVGPCNPLFQWLRPDGAAGGGAG</sequence>
<keyword evidence="2" id="KW-0547">Nucleotide-binding</keyword>
<keyword evidence="4" id="KW-0067">ATP-binding</keyword>
<dbReference type="CDD" id="cd01169">
    <property type="entry name" value="HMPP_kinase"/>
    <property type="match status" value="1"/>
</dbReference>
<reference evidence="6" key="2">
    <citation type="journal article" date="2012" name="PLoS ONE">
        <title>A Deeply Branching Thermophilic Bacterium with an Ancient Acetyl-CoA Pathway Dominates a Subsurface Ecosystem.</title>
        <authorList>
            <person name="Takami H."/>
            <person name="Noguchi H."/>
            <person name="Takaki Y."/>
            <person name="Uchiyama I."/>
            <person name="Toyoda A."/>
            <person name="Nishi S."/>
            <person name="Chee G.-J."/>
            <person name="Arai W."/>
            <person name="Nunoura T."/>
            <person name="Itoh T."/>
            <person name="Hattori M."/>
            <person name="Takai K."/>
        </authorList>
    </citation>
    <scope>NUCLEOTIDE SEQUENCE</scope>
</reference>
<keyword evidence="1" id="KW-0808">Transferase</keyword>
<dbReference type="GO" id="GO:0008902">
    <property type="term" value="F:hydroxymethylpyrimidine kinase activity"/>
    <property type="evidence" value="ECO:0007669"/>
    <property type="project" value="TreeGrafter"/>
</dbReference>
<protein>
    <submittedName>
        <fullName evidence="6">Phosphomethylpyrimidine kinase</fullName>
    </submittedName>
</protein>
<accession>H5SLW4</accession>
<keyword evidence="3 6" id="KW-0418">Kinase</keyword>
<dbReference type="NCBIfam" id="TIGR00097">
    <property type="entry name" value="HMP-P_kinase"/>
    <property type="match status" value="1"/>
</dbReference>
<dbReference type="InterPro" id="IPR013749">
    <property type="entry name" value="PM/HMP-P_kinase-1"/>
</dbReference>
<dbReference type="SUPFAM" id="SSF53613">
    <property type="entry name" value="Ribokinase-like"/>
    <property type="match status" value="1"/>
</dbReference>
<organism evidence="6">
    <name type="scientific">uncultured prokaryote</name>
    <dbReference type="NCBI Taxonomy" id="198431"/>
    <lineage>
        <taxon>unclassified sequences</taxon>
        <taxon>environmental samples</taxon>
    </lineage>
</organism>
<dbReference type="FunFam" id="3.40.1190.20:FF:000003">
    <property type="entry name" value="Phosphomethylpyrimidine kinase ThiD"/>
    <property type="match status" value="1"/>
</dbReference>
<evidence type="ECO:0000256" key="2">
    <source>
        <dbReference type="ARBA" id="ARBA00022741"/>
    </source>
</evidence>
<dbReference type="EMBL" id="AP011767">
    <property type="protein sequence ID" value="BAL57150.1"/>
    <property type="molecule type" value="Genomic_DNA"/>
</dbReference>
<evidence type="ECO:0000259" key="5">
    <source>
        <dbReference type="Pfam" id="PF08543"/>
    </source>
</evidence>
<proteinExistence type="predicted"/>
<dbReference type="PANTHER" id="PTHR20858:SF17">
    <property type="entry name" value="HYDROXYMETHYLPYRIMIDINE_PHOSPHOMETHYLPYRIMIDINE KINASE THI20-RELATED"/>
    <property type="match status" value="1"/>
</dbReference>
<feature type="domain" description="Pyridoxamine kinase/Phosphomethylpyrimidine kinase" evidence="5">
    <location>
        <begin position="13"/>
        <end position="256"/>
    </location>
</feature>
<dbReference type="GO" id="GO:0009228">
    <property type="term" value="P:thiamine biosynthetic process"/>
    <property type="evidence" value="ECO:0007669"/>
    <property type="project" value="InterPro"/>
</dbReference>
<dbReference type="PANTHER" id="PTHR20858">
    <property type="entry name" value="PHOSPHOMETHYLPYRIMIDINE KINASE"/>
    <property type="match status" value="1"/>
</dbReference>
<dbReference type="InterPro" id="IPR029056">
    <property type="entry name" value="Ribokinase-like"/>
</dbReference>
<dbReference type="Pfam" id="PF08543">
    <property type="entry name" value="Phos_pyr_kin"/>
    <property type="match status" value="1"/>
</dbReference>
<dbReference type="GO" id="GO:0008972">
    <property type="term" value="F:phosphomethylpyrimidine kinase activity"/>
    <property type="evidence" value="ECO:0007669"/>
    <property type="project" value="InterPro"/>
</dbReference>
<evidence type="ECO:0000256" key="3">
    <source>
        <dbReference type="ARBA" id="ARBA00022777"/>
    </source>
</evidence>
<evidence type="ECO:0000256" key="1">
    <source>
        <dbReference type="ARBA" id="ARBA00022679"/>
    </source>
</evidence>
<evidence type="ECO:0000256" key="4">
    <source>
        <dbReference type="ARBA" id="ARBA00022840"/>
    </source>
</evidence>
<dbReference type="GO" id="GO:0005524">
    <property type="term" value="F:ATP binding"/>
    <property type="evidence" value="ECO:0007669"/>
    <property type="project" value="UniProtKB-KW"/>
</dbReference>